<dbReference type="SUPFAM" id="SSF51735">
    <property type="entry name" value="NAD(P)-binding Rossmann-fold domains"/>
    <property type="match status" value="1"/>
</dbReference>
<dbReference type="GO" id="GO:0050577">
    <property type="term" value="F:GDP-L-fucose synthase activity"/>
    <property type="evidence" value="ECO:0007669"/>
    <property type="project" value="TreeGrafter"/>
</dbReference>
<protein>
    <submittedName>
        <fullName evidence="2">GDP-L-fucose synthase</fullName>
    </submittedName>
</protein>
<dbReference type="Pfam" id="PF01370">
    <property type="entry name" value="Epimerase"/>
    <property type="match status" value="1"/>
</dbReference>
<dbReference type="Gene3D" id="3.40.50.720">
    <property type="entry name" value="NAD(P)-binding Rossmann-like Domain"/>
    <property type="match status" value="1"/>
</dbReference>
<keyword evidence="3" id="KW-1185">Reference proteome</keyword>
<dbReference type="RefSeq" id="WP_043756290.1">
    <property type="nucleotide sequence ID" value="NZ_CP003811.1"/>
</dbReference>
<sequence>MPGPERDIVIGADGFLGRNLVPRLRAEGREVVEIGRAAGDLSDWANVERALRDAAPAGRIFHVVTRQRTGAIQYDIQGELLAINTRIHLNVLEAWRLYQPQAKLVSTGSSCTYPESAEPLPEARFGQGPTHPSVIGYGLAKQVLATGSAAYAHQYGLSFLHCVLATLYGPHDNTASDRSHFVGALLDRAVREKAADAREFEVWGNPQTVREVLHVDDQIDAILAADRAFNNEILNCAANTPVTVEAVARAALAALDWSVPLVSPPGSFQGAAYKLLDSTRFLDRTGWRPRIDLEAGLRRLVAAEYAEH</sequence>
<dbReference type="EMBL" id="CP003811">
    <property type="protein sequence ID" value="AIQ89201.1"/>
    <property type="molecule type" value="Genomic_DNA"/>
</dbReference>
<gene>
    <name evidence="2" type="ORF">MOC_1446</name>
</gene>
<feature type="domain" description="NAD-dependent epimerase/dehydratase" evidence="1">
    <location>
        <begin position="8"/>
        <end position="236"/>
    </location>
</feature>
<dbReference type="InterPro" id="IPR036291">
    <property type="entry name" value="NAD(P)-bd_dom_sf"/>
</dbReference>
<dbReference type="AlphaFoldDB" id="A0A089NMR5"/>
<evidence type="ECO:0000313" key="3">
    <source>
        <dbReference type="Proteomes" id="UP000029492"/>
    </source>
</evidence>
<dbReference type="eggNOG" id="COG0451">
    <property type="taxonomic scope" value="Bacteria"/>
</dbReference>
<dbReference type="STRING" id="693986.MOC_1446"/>
<organism evidence="2 3">
    <name type="scientific">Methylobacterium oryzae CBMB20</name>
    <dbReference type="NCBI Taxonomy" id="693986"/>
    <lineage>
        <taxon>Bacteria</taxon>
        <taxon>Pseudomonadati</taxon>
        <taxon>Pseudomonadota</taxon>
        <taxon>Alphaproteobacteria</taxon>
        <taxon>Hyphomicrobiales</taxon>
        <taxon>Methylobacteriaceae</taxon>
        <taxon>Methylobacterium</taxon>
    </lineage>
</organism>
<reference evidence="2 3" key="1">
    <citation type="journal article" date="2014" name="PLoS ONE">
        <title>Genome Information of Methylobacterium oryzae, a Plant-Probiotic Methylotroph in the Phyllosphere.</title>
        <authorList>
            <person name="Kwak M.J."/>
            <person name="Jeong H."/>
            <person name="Madhaiyan M."/>
            <person name="Lee Y."/>
            <person name="Sa T.M."/>
            <person name="Oh T.K."/>
            <person name="Kim J.F."/>
        </authorList>
    </citation>
    <scope>NUCLEOTIDE SEQUENCE [LARGE SCALE GENOMIC DNA]</scope>
    <source>
        <strain evidence="2 3">CBMB20</strain>
    </source>
</reference>
<dbReference type="InterPro" id="IPR001509">
    <property type="entry name" value="Epimerase_deHydtase"/>
</dbReference>
<dbReference type="Proteomes" id="UP000029492">
    <property type="component" value="Chromosome"/>
</dbReference>
<evidence type="ECO:0000259" key="1">
    <source>
        <dbReference type="Pfam" id="PF01370"/>
    </source>
</evidence>
<accession>A0A089NMR5</accession>
<name>A0A089NMR5_9HYPH</name>
<dbReference type="PANTHER" id="PTHR43238:SF1">
    <property type="entry name" value="GDP-L-FUCOSE SYNTHASE"/>
    <property type="match status" value="1"/>
</dbReference>
<dbReference type="HOGENOM" id="CLU_007383_18_0_5"/>
<dbReference type="Gene3D" id="3.90.25.10">
    <property type="entry name" value="UDP-galactose 4-epimerase, domain 1"/>
    <property type="match status" value="1"/>
</dbReference>
<dbReference type="PANTHER" id="PTHR43238">
    <property type="entry name" value="GDP-L-FUCOSE SYNTHASE"/>
    <property type="match status" value="1"/>
</dbReference>
<proteinExistence type="predicted"/>
<evidence type="ECO:0000313" key="2">
    <source>
        <dbReference type="EMBL" id="AIQ89201.1"/>
    </source>
</evidence>
<dbReference type="KEGG" id="mor:MOC_1446"/>